<keyword evidence="3" id="KW-1185">Reference proteome</keyword>
<evidence type="ECO:0000313" key="3">
    <source>
        <dbReference type="Proteomes" id="UP000467193"/>
    </source>
</evidence>
<feature type="transmembrane region" description="Helical" evidence="1">
    <location>
        <begin position="64"/>
        <end position="83"/>
    </location>
</feature>
<feature type="transmembrane region" description="Helical" evidence="1">
    <location>
        <begin position="89"/>
        <end position="108"/>
    </location>
</feature>
<feature type="transmembrane region" description="Helical" evidence="1">
    <location>
        <begin position="29"/>
        <end position="57"/>
    </location>
</feature>
<accession>A0A7I7QKA1</accession>
<keyword evidence="1" id="KW-0472">Membrane</keyword>
<evidence type="ECO:0000256" key="1">
    <source>
        <dbReference type="SAM" id="Phobius"/>
    </source>
</evidence>
<gene>
    <name evidence="2" type="ORF">MSEDJ_07780</name>
</gene>
<protein>
    <recommendedName>
        <fullName evidence="4">Integral membrane protein</fullName>
    </recommendedName>
</protein>
<proteinExistence type="predicted"/>
<keyword evidence="1" id="KW-1133">Transmembrane helix</keyword>
<organism evidence="2 3">
    <name type="scientific">Mycolicibacterium sediminis</name>
    <dbReference type="NCBI Taxonomy" id="1286180"/>
    <lineage>
        <taxon>Bacteria</taxon>
        <taxon>Bacillati</taxon>
        <taxon>Actinomycetota</taxon>
        <taxon>Actinomycetes</taxon>
        <taxon>Mycobacteriales</taxon>
        <taxon>Mycobacteriaceae</taxon>
        <taxon>Mycolicibacterium</taxon>
    </lineage>
</organism>
<reference evidence="2 3" key="1">
    <citation type="journal article" date="2019" name="Emerg. Microbes Infect.">
        <title>Comprehensive subspecies identification of 175 nontuberculous mycobacteria species based on 7547 genomic profiles.</title>
        <authorList>
            <person name="Matsumoto Y."/>
            <person name="Kinjo T."/>
            <person name="Motooka D."/>
            <person name="Nabeya D."/>
            <person name="Jung N."/>
            <person name="Uechi K."/>
            <person name="Horii T."/>
            <person name="Iida T."/>
            <person name="Fujita J."/>
            <person name="Nakamura S."/>
        </authorList>
    </citation>
    <scope>NUCLEOTIDE SEQUENCE [LARGE SCALE GENOMIC DNA]</scope>
    <source>
        <strain evidence="2 3">JCM 17899</strain>
    </source>
</reference>
<dbReference type="Proteomes" id="UP000467193">
    <property type="component" value="Chromosome"/>
</dbReference>
<name>A0A7I7QKA1_9MYCO</name>
<evidence type="ECO:0000313" key="2">
    <source>
        <dbReference type="EMBL" id="BBY26682.1"/>
    </source>
</evidence>
<dbReference type="RefSeq" id="WP_163795683.1">
    <property type="nucleotide sequence ID" value="NZ_AP022588.1"/>
</dbReference>
<feature type="transmembrane region" description="Helical" evidence="1">
    <location>
        <begin position="115"/>
        <end position="135"/>
    </location>
</feature>
<sequence>MRALSPAFGLLMIAAIAGGVDGPAFGLVAAAVVAVAVGVRWAVGATVAVVCVVALVVLTDPPALVAALAGLAATAYLVTRHVAEASVSAPTMLGALALSSVATFAAVVPADVAWLPAAAPFAAVVVFAVVARPFLPPD</sequence>
<evidence type="ECO:0008006" key="4">
    <source>
        <dbReference type="Google" id="ProtNLM"/>
    </source>
</evidence>
<keyword evidence="1" id="KW-0812">Transmembrane</keyword>
<dbReference type="AlphaFoldDB" id="A0A7I7QKA1"/>
<dbReference type="KEGG" id="msei:MSEDJ_07780"/>
<dbReference type="EMBL" id="AP022588">
    <property type="protein sequence ID" value="BBY26682.1"/>
    <property type="molecule type" value="Genomic_DNA"/>
</dbReference>